<keyword evidence="2" id="KW-1185">Reference proteome</keyword>
<gene>
    <name evidence="1" type="ORF">F5148DRAFT_560177</name>
</gene>
<protein>
    <submittedName>
        <fullName evidence="1">Uncharacterized protein</fullName>
    </submittedName>
</protein>
<dbReference type="Proteomes" id="UP001207468">
    <property type="component" value="Unassembled WGS sequence"/>
</dbReference>
<comment type="caution">
    <text evidence="1">The sequence shown here is derived from an EMBL/GenBank/DDBJ whole genome shotgun (WGS) entry which is preliminary data.</text>
</comment>
<dbReference type="EMBL" id="JAGFNK010000004">
    <property type="protein sequence ID" value="KAI9512951.1"/>
    <property type="molecule type" value="Genomic_DNA"/>
</dbReference>
<reference evidence="1" key="1">
    <citation type="submission" date="2021-03" db="EMBL/GenBank/DDBJ databases">
        <title>Evolutionary priming and transition to the ectomycorrhizal habit in an iconic lineage of mushroom-forming fungi: is preadaptation a requirement?</title>
        <authorList>
            <consortium name="DOE Joint Genome Institute"/>
            <person name="Looney B.P."/>
            <person name="Miyauchi S."/>
            <person name="Morin E."/>
            <person name="Drula E."/>
            <person name="Courty P.E."/>
            <person name="Chicoki N."/>
            <person name="Fauchery L."/>
            <person name="Kohler A."/>
            <person name="Kuo A."/>
            <person name="LaButti K."/>
            <person name="Pangilinan J."/>
            <person name="Lipzen A."/>
            <person name="Riley R."/>
            <person name="Andreopoulos W."/>
            <person name="He G."/>
            <person name="Johnson J."/>
            <person name="Barry K.W."/>
            <person name="Grigoriev I.V."/>
            <person name="Nagy L."/>
            <person name="Hibbett D."/>
            <person name="Henrissat B."/>
            <person name="Matheny P.B."/>
            <person name="Labbe J."/>
            <person name="Martin A.F."/>
        </authorList>
    </citation>
    <scope>NUCLEOTIDE SEQUENCE</scope>
    <source>
        <strain evidence="1">BPL698</strain>
    </source>
</reference>
<accession>A0ACC0UMP3</accession>
<evidence type="ECO:0000313" key="2">
    <source>
        <dbReference type="Proteomes" id="UP001207468"/>
    </source>
</evidence>
<evidence type="ECO:0000313" key="1">
    <source>
        <dbReference type="EMBL" id="KAI9512951.1"/>
    </source>
</evidence>
<proteinExistence type="predicted"/>
<organism evidence="1 2">
    <name type="scientific">Russula earlei</name>
    <dbReference type="NCBI Taxonomy" id="71964"/>
    <lineage>
        <taxon>Eukaryota</taxon>
        <taxon>Fungi</taxon>
        <taxon>Dikarya</taxon>
        <taxon>Basidiomycota</taxon>
        <taxon>Agaricomycotina</taxon>
        <taxon>Agaricomycetes</taxon>
        <taxon>Russulales</taxon>
        <taxon>Russulaceae</taxon>
        <taxon>Russula</taxon>
    </lineage>
</organism>
<name>A0ACC0UMP3_9AGAM</name>
<sequence>MTQQEARERFSIMQASHFQEQNAPQQVPPRFPATMPSGTAQQQLAAFSQRAQVSTNNQMNPLQRVIQAQDPSSHARPFGMLLAQNQQQQNNSGFGSRVGQNVGPPEMGLSSGPGSLQQNFVSPSPSVLPANIQSSSAPSASQAPTTGGQQIPGPNNLSEIPLNQLRNFYTQLMRAVMEGEKNIQAASSSGGDGDIQRQIRAKVDLYKQRMLALQEVISSKMRASGDPTQQVVNGQSWIAPGQRASGLYPVAERSSQHNSPLHQASANQVAPQRNMSTPQQNYLPPSTTPQPNLTQTPHVSGNGLPLPGVLSQMTGTGAPPQQSPQIPSQLPIQPNKIPPLTEDRFKAVFLQYRATTGIRLSERDLMIEGRQINIWALHKAVFLRNGFDSVTTNDEWPVIGAALGFPSFTGGDAGQPARCAPAVALRLHQIYNEVLRHFDQAYINSVITRLRNSQASGQMPQIPPQPAQTQALPHQPTEADYKALLASITSESSVMNSDAMSILPRFSHTSGADLEAHRVPQNVIAFVEQNREHLQRAAQDQKGFRAGLTSTKNQPLDNTQVNQASAHQALARPPQLIPGNQGLQQLPRQASAQGPGKSTTLPPGQPFNTAVGPLSRVSASQSMSASGMPSMGSQIAGSNPNGVAQGQGGAMSVPMNPAAMNSVASGSILPQPAGPMQIRRPTAEEVVAAKRWVDEQKRMAFNRDFDGVAGYPATPESDIQEYHRNLERLDHALANIEKYIHIAFAVLKKEDVVQRMFTMMASAKVQLEEFKKPKPRYVLELHTIRGMIQEADNMDKGLKTVLGLRMHPQMMPPGGVPSASQPPLQQPSAAALPPFVPPIPPTAPPVATTLSRPPHGLPLQTSQHRKKLSQSQAPGAAISTPTPPPIPTTSTPTPQATTPGITAPSPQTPKSPKGKAPKPKQPGRRKASTKANSLETPQSAHSASSIPTASTPEDAKGGVKRVREDETDAPTPGVTSAPSPKRTKPDWEGAPNEEVRKRDEQAENVKTDEQAMAFVEHVTKFIDENPESAEAASSALEAILRTYPPAPDMEDPMVPTSFSFGDLPPTSPPHATGHDIFGDFIDYTAFEDTPTPDLVAGSSTNPSPESASDQDHPHTGRAGPSPQISNAKVEDAYDLLRPTVWQEIAGGDQMFHQAQGWRWDGPMETPDQAWAISTS</sequence>